<dbReference type="PANTHER" id="PTHR33164">
    <property type="entry name" value="TRANSCRIPTIONAL REGULATOR, MARR FAMILY"/>
    <property type="match status" value="1"/>
</dbReference>
<gene>
    <name evidence="5" type="ORF">DFJ69_2155</name>
</gene>
<comment type="caution">
    <text evidence="5">The sequence shown here is derived from an EMBL/GenBank/DDBJ whole genome shotgun (WGS) entry which is preliminary data.</text>
</comment>
<dbReference type="OrthoDB" id="9806864at2"/>
<evidence type="ECO:0000256" key="2">
    <source>
        <dbReference type="ARBA" id="ARBA00023125"/>
    </source>
</evidence>
<keyword evidence="3" id="KW-0804">Transcription</keyword>
<protein>
    <submittedName>
        <fullName evidence="5">DNA-binding MarR family transcriptional regulator</fullName>
    </submittedName>
</protein>
<feature type="domain" description="HTH marR-type" evidence="4">
    <location>
        <begin position="1"/>
        <end position="147"/>
    </location>
</feature>
<dbReference type="Gene3D" id="1.10.10.10">
    <property type="entry name" value="Winged helix-like DNA-binding domain superfamily/Winged helix DNA-binding domain"/>
    <property type="match status" value="1"/>
</dbReference>
<evidence type="ECO:0000259" key="4">
    <source>
        <dbReference type="PROSITE" id="PS50995"/>
    </source>
</evidence>
<dbReference type="InterPro" id="IPR039422">
    <property type="entry name" value="MarR/SlyA-like"/>
</dbReference>
<accession>A0A3D9SLH3</accession>
<dbReference type="GO" id="GO:0003677">
    <property type="term" value="F:DNA binding"/>
    <property type="evidence" value="ECO:0007669"/>
    <property type="project" value="UniProtKB-KW"/>
</dbReference>
<evidence type="ECO:0000256" key="3">
    <source>
        <dbReference type="ARBA" id="ARBA00023163"/>
    </source>
</evidence>
<evidence type="ECO:0000313" key="6">
    <source>
        <dbReference type="Proteomes" id="UP000256661"/>
    </source>
</evidence>
<dbReference type="EMBL" id="QTTT01000001">
    <property type="protein sequence ID" value="REE96708.1"/>
    <property type="molecule type" value="Genomic_DNA"/>
</dbReference>
<dbReference type="GO" id="GO:0003700">
    <property type="term" value="F:DNA-binding transcription factor activity"/>
    <property type="evidence" value="ECO:0007669"/>
    <property type="project" value="InterPro"/>
</dbReference>
<dbReference type="InterPro" id="IPR036390">
    <property type="entry name" value="WH_DNA-bd_sf"/>
</dbReference>
<proteinExistence type="predicted"/>
<reference evidence="5 6" key="1">
    <citation type="submission" date="2018-08" db="EMBL/GenBank/DDBJ databases">
        <title>Sequencing the genomes of 1000 actinobacteria strains.</title>
        <authorList>
            <person name="Klenk H.-P."/>
        </authorList>
    </citation>
    <scope>NUCLEOTIDE SEQUENCE [LARGE SCALE GENOMIC DNA]</scope>
    <source>
        <strain evidence="5 6">DSM 43927</strain>
    </source>
</reference>
<dbReference type="InterPro" id="IPR036388">
    <property type="entry name" value="WH-like_DNA-bd_sf"/>
</dbReference>
<dbReference type="AlphaFoldDB" id="A0A3D9SLH3"/>
<organism evidence="5 6">
    <name type="scientific">Thermomonospora umbrina</name>
    <dbReference type="NCBI Taxonomy" id="111806"/>
    <lineage>
        <taxon>Bacteria</taxon>
        <taxon>Bacillati</taxon>
        <taxon>Actinomycetota</taxon>
        <taxon>Actinomycetes</taxon>
        <taxon>Streptosporangiales</taxon>
        <taxon>Thermomonosporaceae</taxon>
        <taxon>Thermomonospora</taxon>
    </lineage>
</organism>
<sequence>MRDRPDAPPFSGYLLWHVSLRWRVATDRALAPLGLTHAQYALVASLYSMERGGARPSQRELADFSGLEPMYVSRLARVLEGRRLLERRDNPSDPRAVQLSLTPKGAETVERAVVLVREVEDRHLAPLGGTGSEDDLALRRMLWALLGHADALRGTPTDTSD</sequence>
<dbReference type="PANTHER" id="PTHR33164:SF64">
    <property type="entry name" value="TRANSCRIPTIONAL REGULATOR SLYA"/>
    <property type="match status" value="1"/>
</dbReference>
<dbReference type="InterPro" id="IPR000835">
    <property type="entry name" value="HTH_MarR-typ"/>
</dbReference>
<dbReference type="RefSeq" id="WP_116022312.1">
    <property type="nucleotide sequence ID" value="NZ_QTTT01000001.1"/>
</dbReference>
<evidence type="ECO:0000313" key="5">
    <source>
        <dbReference type="EMBL" id="REE96708.1"/>
    </source>
</evidence>
<name>A0A3D9SLH3_9ACTN</name>
<dbReference type="SUPFAM" id="SSF46785">
    <property type="entry name" value="Winged helix' DNA-binding domain"/>
    <property type="match status" value="1"/>
</dbReference>
<keyword evidence="2 5" id="KW-0238">DNA-binding</keyword>
<keyword evidence="6" id="KW-1185">Reference proteome</keyword>
<evidence type="ECO:0000256" key="1">
    <source>
        <dbReference type="ARBA" id="ARBA00023015"/>
    </source>
</evidence>
<dbReference type="PROSITE" id="PS50995">
    <property type="entry name" value="HTH_MARR_2"/>
    <property type="match status" value="1"/>
</dbReference>
<dbReference type="Proteomes" id="UP000256661">
    <property type="component" value="Unassembled WGS sequence"/>
</dbReference>
<dbReference type="Pfam" id="PF01047">
    <property type="entry name" value="MarR"/>
    <property type="match status" value="1"/>
</dbReference>
<keyword evidence="1" id="KW-0805">Transcription regulation</keyword>
<dbReference type="GO" id="GO:0006950">
    <property type="term" value="P:response to stress"/>
    <property type="evidence" value="ECO:0007669"/>
    <property type="project" value="TreeGrafter"/>
</dbReference>
<dbReference type="SMART" id="SM00347">
    <property type="entry name" value="HTH_MARR"/>
    <property type="match status" value="1"/>
</dbReference>